<sequence>MWESVLLPRWERRSSERCFRLLEKNMNNINHMYTRSTIVTGRRFLHAVIAALLLVITAGTGAGQVERFTDDLWGNIKPAIPGEEQGAWRARTQLVWDNKLGKLTRRAYRAWDPFPSLELEFLWHPDNTHTDQPGAVAGNGVLSWRRRGAAAYDRTAVMAEYRGEMKDGRPHGEGDYRHVSGVTYRGAWKNGLFHGEGLLQLPNGDEYVGQFSEGRRHGQGAYVDAKGDIYRGGFLADARDGTGTITRTDASSYRAVFLGGVEVSGSRVDLTPTKEGELLKTQLASADDVHIGVIVDQEPAANAGDWQDIAHYNLHYQSKSYGKTLRIYPNNERLMGIWKGNKEIQLSEYEEFFRDAYPGWFELGWLGETVQASTVPIIFEFENQSSSKKRIVGAYLHFAKSITDKEPLMHLSVGVYHPCIGKGGMIRSTFQLENYGWGNAENVRISFALTDKDRHHKVGAYQRSIGLIGSGKGRQIDLIDAIAATGANIPALKTESFHCNKPNCLDCYHGNDWNNCYEHNCLDCNWLDEARSTGRFGILDDLVWLEDEFFHVYARGTLKYDWRHSDGTLKHNSSPFAAKLQVGRKMVIPECGDWGPPEQIRMEPYQMKLDQKNYRIPIALQEDIPAGATVRRRLSLVAEKSSQHDFHLVLQLADGSEVASRPINLLYVRPAVIEE</sequence>
<dbReference type="SUPFAM" id="SSF82185">
    <property type="entry name" value="Histone H3 K4-specific methyltransferase SET7/9 N-terminal domain"/>
    <property type="match status" value="1"/>
</dbReference>
<dbReference type="PANTHER" id="PTHR23084:SF263">
    <property type="entry name" value="MORN REPEAT-CONTAINING PROTEIN 1"/>
    <property type="match status" value="1"/>
</dbReference>
<organism evidence="2">
    <name type="scientific">Candidatus Kentrum sp. FW</name>
    <dbReference type="NCBI Taxonomy" id="2126338"/>
    <lineage>
        <taxon>Bacteria</taxon>
        <taxon>Pseudomonadati</taxon>
        <taxon>Pseudomonadota</taxon>
        <taxon>Gammaproteobacteria</taxon>
        <taxon>Candidatus Kentrum</taxon>
    </lineage>
</organism>
<proteinExistence type="predicted"/>
<accession>A0A450RTE0</accession>
<evidence type="ECO:0000313" key="2">
    <source>
        <dbReference type="EMBL" id="VFJ42374.1"/>
    </source>
</evidence>
<dbReference type="InterPro" id="IPR003409">
    <property type="entry name" value="MORN"/>
</dbReference>
<evidence type="ECO:0000256" key="1">
    <source>
        <dbReference type="ARBA" id="ARBA00022737"/>
    </source>
</evidence>
<dbReference type="Pfam" id="PF02493">
    <property type="entry name" value="MORN"/>
    <property type="match status" value="3"/>
</dbReference>
<dbReference type="Gene3D" id="2.20.110.10">
    <property type="entry name" value="Histone H3 K4-specific methyltransferase SET7/9 N-terminal domain"/>
    <property type="match status" value="2"/>
</dbReference>
<dbReference type="AlphaFoldDB" id="A0A450RTE0"/>
<name>A0A450RTE0_9GAMM</name>
<keyword evidence="1" id="KW-0677">Repeat</keyword>
<reference evidence="2" key="1">
    <citation type="submission" date="2019-02" db="EMBL/GenBank/DDBJ databases">
        <authorList>
            <person name="Gruber-Vodicka R. H."/>
            <person name="Seah K. B. B."/>
        </authorList>
    </citation>
    <scope>NUCLEOTIDE SEQUENCE</scope>
    <source>
        <strain evidence="2">BECK_BZ15</strain>
    </source>
</reference>
<dbReference type="PANTHER" id="PTHR23084">
    <property type="entry name" value="PHOSPHATIDYLINOSITOL-4-PHOSPHATE 5-KINASE RELATED"/>
    <property type="match status" value="1"/>
</dbReference>
<dbReference type="EMBL" id="CAADEW010000001">
    <property type="protein sequence ID" value="VFJ42374.1"/>
    <property type="molecule type" value="Genomic_DNA"/>
</dbReference>
<gene>
    <name evidence="2" type="ORF">BECKFW1821A_GA0114235_1001133</name>
</gene>
<dbReference type="SMART" id="SM00698">
    <property type="entry name" value="MORN"/>
    <property type="match status" value="4"/>
</dbReference>
<protein>
    <submittedName>
        <fullName evidence="2">Uncharacterized conserved protein</fullName>
    </submittedName>
</protein>